<accession>A0ACB8T3J8</accession>
<dbReference type="Proteomes" id="UP000814140">
    <property type="component" value="Unassembled WGS sequence"/>
</dbReference>
<reference evidence="1" key="2">
    <citation type="journal article" date="2022" name="New Phytol.">
        <title>Evolutionary transition to the ectomycorrhizal habit in the genomes of a hyperdiverse lineage of mushroom-forming fungi.</title>
        <authorList>
            <person name="Looney B."/>
            <person name="Miyauchi S."/>
            <person name="Morin E."/>
            <person name="Drula E."/>
            <person name="Courty P.E."/>
            <person name="Kohler A."/>
            <person name="Kuo A."/>
            <person name="LaButti K."/>
            <person name="Pangilinan J."/>
            <person name="Lipzen A."/>
            <person name="Riley R."/>
            <person name="Andreopoulos W."/>
            <person name="He G."/>
            <person name="Johnson J."/>
            <person name="Nolan M."/>
            <person name="Tritt A."/>
            <person name="Barry K.W."/>
            <person name="Grigoriev I.V."/>
            <person name="Nagy L.G."/>
            <person name="Hibbett D."/>
            <person name="Henrissat B."/>
            <person name="Matheny P.B."/>
            <person name="Labbe J."/>
            <person name="Martin F.M."/>
        </authorList>
    </citation>
    <scope>NUCLEOTIDE SEQUENCE</scope>
    <source>
        <strain evidence="1">HHB10654</strain>
    </source>
</reference>
<keyword evidence="2" id="KW-1185">Reference proteome</keyword>
<organism evidence="1 2">
    <name type="scientific">Artomyces pyxidatus</name>
    <dbReference type="NCBI Taxonomy" id="48021"/>
    <lineage>
        <taxon>Eukaryota</taxon>
        <taxon>Fungi</taxon>
        <taxon>Dikarya</taxon>
        <taxon>Basidiomycota</taxon>
        <taxon>Agaricomycotina</taxon>
        <taxon>Agaricomycetes</taxon>
        <taxon>Russulales</taxon>
        <taxon>Auriscalpiaceae</taxon>
        <taxon>Artomyces</taxon>
    </lineage>
</organism>
<dbReference type="EMBL" id="MU277207">
    <property type="protein sequence ID" value="KAI0062571.1"/>
    <property type="molecule type" value="Genomic_DNA"/>
</dbReference>
<comment type="caution">
    <text evidence="1">The sequence shown here is derived from an EMBL/GenBank/DDBJ whole genome shotgun (WGS) entry which is preliminary data.</text>
</comment>
<protein>
    <submittedName>
        <fullName evidence="1">Cytochrome P450</fullName>
    </submittedName>
</protein>
<evidence type="ECO:0000313" key="1">
    <source>
        <dbReference type="EMBL" id="KAI0062571.1"/>
    </source>
</evidence>
<name>A0ACB8T3J8_9AGAM</name>
<gene>
    <name evidence="1" type="ORF">BV25DRAFT_646156</name>
</gene>
<sequence>MPRKHEWKTFTLWRKTYGDIVYLNILGRPLIILNTFETATDLMEKRSSKYSDRPRFPLVDLVGHDFNFGFMHYNKRWHACRRVFASQFGKASLPGYYRSHQAAVSTLLNNLLEDPDHFVDHLRLHAGQLIMDVTYGIPIKTREDPLIKTAEAVMSTISIAVSPVMWVYNPIPLLQSLPSWLGGKNFMSQVWKWQSDVQDLQNVPFEMAKASMSALGGRSFFIANLLQGMDDNASAEQETLIRDCAAVSYGGGSDTTTAISSIFILAMLRHPDIQKAAQSEIDRVVGSHRLPNFSDRARLPYVTAVMMEVLRWHPSSPQGIPHTLAEDDEYKGYRIPAGSVVIGSIWGILHDPEIYPDPVKFEPERYIVSGELDCSRNDPTRIAFGFGRRICPGKHFSEDTLWLLMARILATFNIEPVDADITIPVDFTSGAISHPTPFSCVIRPRSEASEDLIRNSEIA</sequence>
<proteinExistence type="predicted"/>
<evidence type="ECO:0000313" key="2">
    <source>
        <dbReference type="Proteomes" id="UP000814140"/>
    </source>
</evidence>
<reference evidence="1" key="1">
    <citation type="submission" date="2021-03" db="EMBL/GenBank/DDBJ databases">
        <authorList>
            <consortium name="DOE Joint Genome Institute"/>
            <person name="Ahrendt S."/>
            <person name="Looney B.P."/>
            <person name="Miyauchi S."/>
            <person name="Morin E."/>
            <person name="Drula E."/>
            <person name="Courty P.E."/>
            <person name="Chicoki N."/>
            <person name="Fauchery L."/>
            <person name="Kohler A."/>
            <person name="Kuo A."/>
            <person name="Labutti K."/>
            <person name="Pangilinan J."/>
            <person name="Lipzen A."/>
            <person name="Riley R."/>
            <person name="Andreopoulos W."/>
            <person name="He G."/>
            <person name="Johnson J."/>
            <person name="Barry K.W."/>
            <person name="Grigoriev I.V."/>
            <person name="Nagy L."/>
            <person name="Hibbett D."/>
            <person name="Henrissat B."/>
            <person name="Matheny P.B."/>
            <person name="Labbe J."/>
            <person name="Martin F."/>
        </authorList>
    </citation>
    <scope>NUCLEOTIDE SEQUENCE</scope>
    <source>
        <strain evidence="1">HHB10654</strain>
    </source>
</reference>